<accession>A0A850H0K7</accession>
<dbReference type="RefSeq" id="WP_176265807.1">
    <property type="nucleotide sequence ID" value="NZ_JABWGV010000001.1"/>
</dbReference>
<dbReference type="AlphaFoldDB" id="A0A850H0K7"/>
<gene>
    <name evidence="1" type="ORF">HUV48_00390</name>
</gene>
<keyword evidence="2" id="KW-1185">Reference proteome</keyword>
<dbReference type="Proteomes" id="UP000561438">
    <property type="component" value="Unassembled WGS sequence"/>
</dbReference>
<proteinExistence type="predicted"/>
<protein>
    <submittedName>
        <fullName evidence="1">Uncharacterized protein</fullName>
    </submittedName>
</protein>
<dbReference type="EMBL" id="JABWGV010000001">
    <property type="protein sequence ID" value="NVD43473.1"/>
    <property type="molecule type" value="Genomic_DNA"/>
</dbReference>
<evidence type="ECO:0000313" key="2">
    <source>
        <dbReference type="Proteomes" id="UP000561438"/>
    </source>
</evidence>
<evidence type="ECO:0000313" key="1">
    <source>
        <dbReference type="EMBL" id="NVD43473.1"/>
    </source>
</evidence>
<sequence length="112" mass="13102">MADIPLAKAVFLYKAGFDGEEPKFTVRPLGHDDYYSRDYTYSVGACFRRWQETAEGGNNGELLARMFIDIWHAAAFYEVPIQMIHEAMLVVPEYRNMLADDCLPREWQFERK</sequence>
<name>A0A850H0K7_9SPHN</name>
<reference evidence="1 2" key="1">
    <citation type="submission" date="2020-06" db="EMBL/GenBank/DDBJ databases">
        <title>Altererythrobacter sp. HHU K3-1.</title>
        <authorList>
            <person name="Zhang D."/>
            <person name="Xue H."/>
        </authorList>
    </citation>
    <scope>NUCLEOTIDE SEQUENCE [LARGE SCALE GENOMIC DNA]</scope>
    <source>
        <strain evidence="1 2">HHU K3-1</strain>
    </source>
</reference>
<comment type="caution">
    <text evidence="1">The sequence shown here is derived from an EMBL/GenBank/DDBJ whole genome shotgun (WGS) entry which is preliminary data.</text>
</comment>
<organism evidence="1 2">
    <name type="scientific">Qipengyuania atrilutea</name>
    <dbReference type="NCBI Taxonomy" id="2744473"/>
    <lineage>
        <taxon>Bacteria</taxon>
        <taxon>Pseudomonadati</taxon>
        <taxon>Pseudomonadota</taxon>
        <taxon>Alphaproteobacteria</taxon>
        <taxon>Sphingomonadales</taxon>
        <taxon>Erythrobacteraceae</taxon>
        <taxon>Qipengyuania</taxon>
    </lineage>
</organism>